<dbReference type="Pfam" id="PF12696">
    <property type="entry name" value="TraG-D_C"/>
    <property type="match status" value="1"/>
</dbReference>
<dbReference type="PANTHER" id="PTHR37937">
    <property type="entry name" value="CONJUGATIVE TRANSFER: DNA TRANSPORT"/>
    <property type="match status" value="1"/>
</dbReference>
<dbReference type="InterPro" id="IPR002789">
    <property type="entry name" value="HerA_central"/>
</dbReference>
<evidence type="ECO:0000256" key="2">
    <source>
        <dbReference type="ARBA" id="ARBA00022475"/>
    </source>
</evidence>
<accession>A0A519BHF6</accession>
<dbReference type="GO" id="GO:0005886">
    <property type="term" value="C:plasma membrane"/>
    <property type="evidence" value="ECO:0007669"/>
    <property type="project" value="UniProtKB-SubCell"/>
</dbReference>
<dbReference type="Pfam" id="PF01935">
    <property type="entry name" value="DUF87"/>
    <property type="match status" value="1"/>
</dbReference>
<dbReference type="CDD" id="cd01127">
    <property type="entry name" value="TrwB_TraG_TraD_VirD4"/>
    <property type="match status" value="1"/>
</dbReference>
<comment type="caution">
    <text evidence="8">The sequence shown here is derived from an EMBL/GenBank/DDBJ whole genome shotgun (WGS) entry which is preliminary data.</text>
</comment>
<dbReference type="InterPro" id="IPR027417">
    <property type="entry name" value="P-loop_NTPase"/>
</dbReference>
<dbReference type="SUPFAM" id="SSF52540">
    <property type="entry name" value="P-loop containing nucleoside triphosphate hydrolases"/>
    <property type="match status" value="1"/>
</dbReference>
<dbReference type="EMBL" id="SGBC01000001">
    <property type="protein sequence ID" value="RZD16690.1"/>
    <property type="molecule type" value="Genomic_DNA"/>
</dbReference>
<protein>
    <submittedName>
        <fullName evidence="8">Uncharacterized protein</fullName>
    </submittedName>
</protein>
<feature type="domain" description="TraD/TraG TraM recognition site" evidence="7">
    <location>
        <begin position="239"/>
        <end position="352"/>
    </location>
</feature>
<reference evidence="8 9" key="1">
    <citation type="journal article" date="2019" name="ISME J.">
        <title>Insights into ecological role of a new deltaproteobacterial order Candidatus Acidulodesulfobacterales by metagenomics and metatranscriptomics.</title>
        <authorList>
            <person name="Tan S."/>
            <person name="Liu J."/>
            <person name="Fang Y."/>
            <person name="Hedlund B.P."/>
            <person name="Lian Z.H."/>
            <person name="Huang L.Y."/>
            <person name="Li J.T."/>
            <person name="Huang L.N."/>
            <person name="Li W.J."/>
            <person name="Jiang H.C."/>
            <person name="Dong H.L."/>
            <person name="Shu W.S."/>
        </authorList>
    </citation>
    <scope>NUCLEOTIDE SEQUENCE [LARGE SCALE GENOMIC DNA]</scope>
    <source>
        <strain evidence="8">AP2</strain>
    </source>
</reference>
<evidence type="ECO:0000313" key="9">
    <source>
        <dbReference type="Proteomes" id="UP000316562"/>
    </source>
</evidence>
<keyword evidence="2" id="KW-1003">Cell membrane</keyword>
<evidence type="ECO:0000259" key="7">
    <source>
        <dbReference type="Pfam" id="PF12696"/>
    </source>
</evidence>
<dbReference type="Proteomes" id="UP000316562">
    <property type="component" value="Unassembled WGS sequence"/>
</dbReference>
<name>A0A519BHF6_ACIG2</name>
<proteinExistence type="predicted"/>
<keyword evidence="4" id="KW-1133">Transmembrane helix</keyword>
<evidence type="ECO:0000256" key="5">
    <source>
        <dbReference type="ARBA" id="ARBA00023136"/>
    </source>
</evidence>
<gene>
    <name evidence="8" type="ORF">EVJ46_00160</name>
</gene>
<sequence>MFAKATILTEENNKEIEIELPDRHTIVFGETGAGKTESVLLNFWIGKKIITIIDGKGEIAAKDTAKKLRDEANIFDFQSNINLLKGLSEKEITELIINSLYPKEISTAESFYQSFATQALRFILKYIEKPTFEKIFIALYKDNIAKLYKEHAGKMTEAEKLIAGGLVEDKNYAGYISGFMDKLQPYVLAKNFNIDEADNINFSKVNWVSLRNIQEENSMGRMIIENLRLRKPKELNYDVCLCIDEFADLMFSSFSKIIKEIRSFKVQLVMMTQSLSDADRFDKALLDILLSNSQNKYFMKQDSIRNEDISKLFGNKIFEFKAESKDNTGTLGISKSERRDYIIQPQAFSKLKPGQAFAKAIIDGNLELVGLQFNRVEIER</sequence>
<dbReference type="PANTHER" id="PTHR37937:SF1">
    <property type="entry name" value="CONJUGATIVE TRANSFER: DNA TRANSPORT"/>
    <property type="match status" value="1"/>
</dbReference>
<evidence type="ECO:0000313" key="8">
    <source>
        <dbReference type="EMBL" id="RZD16690.1"/>
    </source>
</evidence>
<dbReference type="Gene3D" id="3.40.50.300">
    <property type="entry name" value="P-loop containing nucleotide triphosphate hydrolases"/>
    <property type="match status" value="2"/>
</dbReference>
<feature type="domain" description="Helicase HerA central" evidence="6">
    <location>
        <begin position="21"/>
        <end position="140"/>
    </location>
</feature>
<evidence type="ECO:0000256" key="3">
    <source>
        <dbReference type="ARBA" id="ARBA00022692"/>
    </source>
</evidence>
<dbReference type="AlphaFoldDB" id="A0A519BHF6"/>
<keyword evidence="3" id="KW-0812">Transmembrane</keyword>
<evidence type="ECO:0000259" key="6">
    <source>
        <dbReference type="Pfam" id="PF01935"/>
    </source>
</evidence>
<evidence type="ECO:0000256" key="4">
    <source>
        <dbReference type="ARBA" id="ARBA00022989"/>
    </source>
</evidence>
<keyword evidence="5" id="KW-0472">Membrane</keyword>
<comment type="subcellular location">
    <subcellularLocation>
        <location evidence="1">Cell membrane</location>
        <topology evidence="1">Multi-pass membrane protein</topology>
    </subcellularLocation>
</comment>
<evidence type="ECO:0000256" key="1">
    <source>
        <dbReference type="ARBA" id="ARBA00004651"/>
    </source>
</evidence>
<dbReference type="InterPro" id="IPR032689">
    <property type="entry name" value="TraG-D_C"/>
</dbReference>
<organism evidence="8 9">
    <name type="scientific">Acididesulfobacter guangdongensis</name>
    <dbReference type="NCBI Taxonomy" id="2597225"/>
    <lineage>
        <taxon>Bacteria</taxon>
        <taxon>Deltaproteobacteria</taxon>
        <taxon>Candidatus Acidulodesulfobacterales</taxon>
        <taxon>Candidatus Acididesulfobacter</taxon>
    </lineage>
</organism>
<dbReference type="InterPro" id="IPR051539">
    <property type="entry name" value="T4SS-coupling_protein"/>
</dbReference>